<dbReference type="AlphaFoldDB" id="A0AAN8T175"/>
<proteinExistence type="predicted"/>
<evidence type="ECO:0000256" key="1">
    <source>
        <dbReference type="SAM" id="MobiDB-lite"/>
    </source>
</evidence>
<protein>
    <submittedName>
        <fullName evidence="2">Uncharacterized protein</fullName>
    </submittedName>
</protein>
<gene>
    <name evidence="2" type="ORF">RDI58_026357</name>
</gene>
<feature type="compositionally biased region" description="Basic and acidic residues" evidence="1">
    <location>
        <begin position="53"/>
        <end position="73"/>
    </location>
</feature>
<feature type="region of interest" description="Disordered" evidence="1">
    <location>
        <begin position="35"/>
        <end position="87"/>
    </location>
</feature>
<evidence type="ECO:0000313" key="3">
    <source>
        <dbReference type="Proteomes" id="UP001371456"/>
    </source>
</evidence>
<organism evidence="2 3">
    <name type="scientific">Solanum bulbocastanum</name>
    <name type="common">Wild potato</name>
    <dbReference type="NCBI Taxonomy" id="147425"/>
    <lineage>
        <taxon>Eukaryota</taxon>
        <taxon>Viridiplantae</taxon>
        <taxon>Streptophyta</taxon>
        <taxon>Embryophyta</taxon>
        <taxon>Tracheophyta</taxon>
        <taxon>Spermatophyta</taxon>
        <taxon>Magnoliopsida</taxon>
        <taxon>eudicotyledons</taxon>
        <taxon>Gunneridae</taxon>
        <taxon>Pentapetalae</taxon>
        <taxon>asterids</taxon>
        <taxon>lamiids</taxon>
        <taxon>Solanales</taxon>
        <taxon>Solanaceae</taxon>
        <taxon>Solanoideae</taxon>
        <taxon>Solaneae</taxon>
        <taxon>Solanum</taxon>
    </lineage>
</organism>
<comment type="caution">
    <text evidence="2">The sequence shown here is derived from an EMBL/GenBank/DDBJ whole genome shotgun (WGS) entry which is preliminary data.</text>
</comment>
<reference evidence="2 3" key="1">
    <citation type="submission" date="2024-02" db="EMBL/GenBank/DDBJ databases">
        <title>de novo genome assembly of Solanum bulbocastanum strain 11H21.</title>
        <authorList>
            <person name="Hosaka A.J."/>
        </authorList>
    </citation>
    <scope>NUCLEOTIDE SEQUENCE [LARGE SCALE GENOMIC DNA]</scope>
    <source>
        <tissue evidence="2">Young leaves</tissue>
    </source>
</reference>
<keyword evidence="3" id="KW-1185">Reference proteome</keyword>
<name>A0AAN8T175_SOLBU</name>
<dbReference type="EMBL" id="JBANQN010000011">
    <property type="protein sequence ID" value="KAK6775356.1"/>
    <property type="molecule type" value="Genomic_DNA"/>
</dbReference>
<sequence length="87" mass="10249">MDDPKEFTFRVFMEELNAQEQDFLKKQRFMQLVNEIDPSLQNHPPPPSVNTKENGEVKMMIDEKPDRKRKDSDFDMEGSSKFPRIGS</sequence>
<evidence type="ECO:0000313" key="2">
    <source>
        <dbReference type="EMBL" id="KAK6775356.1"/>
    </source>
</evidence>
<accession>A0AAN8T175</accession>
<dbReference type="Proteomes" id="UP001371456">
    <property type="component" value="Unassembled WGS sequence"/>
</dbReference>